<keyword evidence="2" id="KW-1133">Transmembrane helix</keyword>
<reference evidence="3 4" key="1">
    <citation type="submission" date="2016-06" db="EMBL/GenBank/DDBJ databases">
        <title>The Draft Genome Sequence and Annotation of the Desert Woodrat Neotoma lepida.</title>
        <authorList>
            <person name="Campbell M."/>
            <person name="Oakeson K.F."/>
            <person name="Yandell M."/>
            <person name="Halpert J.R."/>
            <person name="Dearing D."/>
        </authorList>
    </citation>
    <scope>NUCLEOTIDE SEQUENCE [LARGE SCALE GENOMIC DNA]</scope>
    <source>
        <strain evidence="3">417</strain>
        <tissue evidence="3">Liver</tissue>
    </source>
</reference>
<feature type="compositionally biased region" description="Basic residues" evidence="1">
    <location>
        <begin position="1"/>
        <end position="15"/>
    </location>
</feature>
<proteinExistence type="predicted"/>
<feature type="transmembrane region" description="Helical" evidence="2">
    <location>
        <begin position="179"/>
        <end position="200"/>
    </location>
</feature>
<evidence type="ECO:0000313" key="4">
    <source>
        <dbReference type="Proteomes" id="UP000092124"/>
    </source>
</evidence>
<evidence type="ECO:0000256" key="2">
    <source>
        <dbReference type="SAM" id="Phobius"/>
    </source>
</evidence>
<dbReference type="Pfam" id="PF15662">
    <property type="entry name" value="SPATA3"/>
    <property type="match status" value="1"/>
</dbReference>
<dbReference type="STRING" id="56216.A0A1A6H349"/>
<protein>
    <recommendedName>
        <fullName evidence="5">Spermatogenesis-associated protein 3</fullName>
    </recommendedName>
</protein>
<dbReference type="PANTHER" id="PTHR22234:SF0">
    <property type="entry name" value="SPERMATOGENESIS-ASSOCIATED PROTEIN 3"/>
    <property type="match status" value="1"/>
</dbReference>
<keyword evidence="2" id="KW-0812">Transmembrane</keyword>
<organism evidence="3 4">
    <name type="scientific">Neotoma lepida</name>
    <name type="common">Desert woodrat</name>
    <dbReference type="NCBI Taxonomy" id="56216"/>
    <lineage>
        <taxon>Eukaryota</taxon>
        <taxon>Metazoa</taxon>
        <taxon>Chordata</taxon>
        <taxon>Craniata</taxon>
        <taxon>Vertebrata</taxon>
        <taxon>Euteleostomi</taxon>
        <taxon>Mammalia</taxon>
        <taxon>Eutheria</taxon>
        <taxon>Euarchontoglires</taxon>
        <taxon>Glires</taxon>
        <taxon>Rodentia</taxon>
        <taxon>Myomorpha</taxon>
        <taxon>Muroidea</taxon>
        <taxon>Cricetidae</taxon>
        <taxon>Neotominae</taxon>
        <taxon>Neotoma</taxon>
    </lineage>
</organism>
<dbReference type="PANTHER" id="PTHR22234">
    <property type="entry name" value="TESTIS SPERMATOCYTE APOPTOSIS-RELATED GENE 1 PROTEIN"/>
    <property type="match status" value="1"/>
</dbReference>
<dbReference type="AlphaFoldDB" id="A0A1A6H349"/>
<comment type="caution">
    <text evidence="3">The sequence shown here is derived from an EMBL/GenBank/DDBJ whole genome shotgun (WGS) entry which is preliminary data.</text>
</comment>
<feature type="compositionally biased region" description="Low complexity" evidence="1">
    <location>
        <begin position="18"/>
        <end position="35"/>
    </location>
</feature>
<feature type="compositionally biased region" description="Pro residues" evidence="1">
    <location>
        <begin position="36"/>
        <end position="50"/>
    </location>
</feature>
<name>A0A1A6H349_NEOLE</name>
<evidence type="ECO:0008006" key="5">
    <source>
        <dbReference type="Google" id="ProtNLM"/>
    </source>
</evidence>
<keyword evidence="4" id="KW-1185">Reference proteome</keyword>
<feature type="compositionally biased region" description="Pro residues" evidence="1">
    <location>
        <begin position="58"/>
        <end position="72"/>
    </location>
</feature>
<evidence type="ECO:0000313" key="3">
    <source>
        <dbReference type="EMBL" id="OBS72729.1"/>
    </source>
</evidence>
<dbReference type="Proteomes" id="UP000092124">
    <property type="component" value="Unassembled WGS sequence"/>
</dbReference>
<dbReference type="EMBL" id="LZPO01055081">
    <property type="protein sequence ID" value="OBS72729.1"/>
    <property type="molecule type" value="Genomic_DNA"/>
</dbReference>
<sequence>MKKVKKKKSDSRRRRDSISPQASSDSSHQPCSESPLPCPEPISLPLPPQPYQESTPPQVNPPEAIPQPPLPKVLPVAERRPSVPYLIPSMTEPNTPSPFGKSAVPLNYVAPLSCSCAACPGSSACWRRLGLCHSRIFDVLLPRDWQAMPGSEFPNLLTFYRFPSERNLQGNTAFPVTHVFRALGTVAVALGALGAAYFIAESF</sequence>
<feature type="region of interest" description="Disordered" evidence="1">
    <location>
        <begin position="1"/>
        <end position="73"/>
    </location>
</feature>
<gene>
    <name evidence="3" type="ORF">A6R68_12707</name>
</gene>
<dbReference type="InterPro" id="IPR026717">
    <property type="entry name" value="SPATA3"/>
</dbReference>
<keyword evidence="2" id="KW-0472">Membrane</keyword>
<evidence type="ECO:0000256" key="1">
    <source>
        <dbReference type="SAM" id="MobiDB-lite"/>
    </source>
</evidence>
<accession>A0A1A6H349</accession>
<dbReference type="OrthoDB" id="9023213at2759"/>